<evidence type="ECO:0000256" key="1">
    <source>
        <dbReference type="SAM" id="MobiDB-lite"/>
    </source>
</evidence>
<accession>A0A811SNB1</accession>
<proteinExistence type="predicted"/>
<comment type="caution">
    <text evidence="2">The sequence shown here is derived from an EMBL/GenBank/DDBJ whole genome shotgun (WGS) entry which is preliminary data.</text>
</comment>
<name>A0A811SNB1_9POAL</name>
<protein>
    <submittedName>
        <fullName evidence="2">Uncharacterized protein</fullName>
    </submittedName>
</protein>
<feature type="compositionally biased region" description="Basic and acidic residues" evidence="1">
    <location>
        <begin position="1"/>
        <end position="14"/>
    </location>
</feature>
<evidence type="ECO:0000313" key="2">
    <source>
        <dbReference type="EMBL" id="CAD6342725.1"/>
    </source>
</evidence>
<dbReference type="AlphaFoldDB" id="A0A811SNB1"/>
<reference evidence="2" key="1">
    <citation type="submission" date="2020-10" db="EMBL/GenBank/DDBJ databases">
        <authorList>
            <person name="Han B."/>
            <person name="Lu T."/>
            <person name="Zhao Q."/>
            <person name="Huang X."/>
            <person name="Zhao Y."/>
        </authorList>
    </citation>
    <scope>NUCLEOTIDE SEQUENCE</scope>
</reference>
<dbReference type="EMBL" id="CAJGYO010000579">
    <property type="protein sequence ID" value="CAD6342725.1"/>
    <property type="molecule type" value="Genomic_DNA"/>
</dbReference>
<sequence>MGRVARPPDDEGKPRATGRGRGRATPRRRRTPGKEWTPSPLLGERRDVPPSPGKELPWKVWPERRRASHAVAGSGIRHWLGMRSRACPSGRISARRGGGPAAAPLGRWMGRRLTGKVGIHRLTGKIARELIVQDHPMNFVRVGFKIDM</sequence>
<organism evidence="2 3">
    <name type="scientific">Miscanthus lutarioriparius</name>
    <dbReference type="NCBI Taxonomy" id="422564"/>
    <lineage>
        <taxon>Eukaryota</taxon>
        <taxon>Viridiplantae</taxon>
        <taxon>Streptophyta</taxon>
        <taxon>Embryophyta</taxon>
        <taxon>Tracheophyta</taxon>
        <taxon>Spermatophyta</taxon>
        <taxon>Magnoliopsida</taxon>
        <taxon>Liliopsida</taxon>
        <taxon>Poales</taxon>
        <taxon>Poaceae</taxon>
        <taxon>PACMAD clade</taxon>
        <taxon>Panicoideae</taxon>
        <taxon>Andropogonodae</taxon>
        <taxon>Andropogoneae</taxon>
        <taxon>Saccharinae</taxon>
        <taxon>Miscanthus</taxon>
    </lineage>
</organism>
<keyword evidence="3" id="KW-1185">Reference proteome</keyword>
<evidence type="ECO:0000313" key="3">
    <source>
        <dbReference type="Proteomes" id="UP000604825"/>
    </source>
</evidence>
<feature type="compositionally biased region" description="Basic residues" evidence="1">
    <location>
        <begin position="16"/>
        <end position="31"/>
    </location>
</feature>
<dbReference type="Proteomes" id="UP000604825">
    <property type="component" value="Unassembled WGS sequence"/>
</dbReference>
<gene>
    <name evidence="2" type="ORF">NCGR_LOCUS66823</name>
</gene>
<feature type="region of interest" description="Disordered" evidence="1">
    <location>
        <begin position="1"/>
        <end position="56"/>
    </location>
</feature>